<dbReference type="InterPro" id="IPR034600">
    <property type="entry name" value="Ribosomal_bL31m"/>
</dbReference>
<reference evidence="3" key="1">
    <citation type="submission" date="2021-07" db="EMBL/GenBank/DDBJ databases">
        <authorList>
            <person name="Branca A.L. A."/>
        </authorList>
    </citation>
    <scope>NUCLEOTIDE SEQUENCE</scope>
</reference>
<dbReference type="Proteomes" id="UP001153618">
    <property type="component" value="Unassembled WGS sequence"/>
</dbReference>
<dbReference type="GO" id="GO:0032543">
    <property type="term" value="P:mitochondrial translation"/>
    <property type="evidence" value="ECO:0007669"/>
    <property type="project" value="InterPro"/>
</dbReference>
<evidence type="ECO:0000313" key="4">
    <source>
        <dbReference type="Proteomes" id="UP001153618"/>
    </source>
</evidence>
<dbReference type="PANTHER" id="PTHR28174:SF1">
    <property type="entry name" value="LARGE RIBOSOMAL SUBUNIT PROTEIN BL31M"/>
    <property type="match status" value="1"/>
</dbReference>
<evidence type="ECO:0000256" key="1">
    <source>
        <dbReference type="SAM" id="MobiDB-lite"/>
    </source>
</evidence>
<organism evidence="3 4">
    <name type="scientific">Penicillium olsonii</name>
    <dbReference type="NCBI Taxonomy" id="99116"/>
    <lineage>
        <taxon>Eukaryota</taxon>
        <taxon>Fungi</taxon>
        <taxon>Dikarya</taxon>
        <taxon>Ascomycota</taxon>
        <taxon>Pezizomycotina</taxon>
        <taxon>Eurotiomycetes</taxon>
        <taxon>Eurotiomycetidae</taxon>
        <taxon>Eurotiales</taxon>
        <taxon>Aspergillaceae</taxon>
        <taxon>Penicillium</taxon>
    </lineage>
</organism>
<accession>A0A9W4MZB4</accession>
<dbReference type="GO" id="GO:0003735">
    <property type="term" value="F:structural constituent of ribosome"/>
    <property type="evidence" value="ECO:0007669"/>
    <property type="project" value="InterPro"/>
</dbReference>
<proteinExistence type="predicted"/>
<dbReference type="InterPro" id="IPR048874">
    <property type="entry name" value="Ribosomal_bL31m_N"/>
</dbReference>
<dbReference type="Gene3D" id="6.20.130.10">
    <property type="match status" value="1"/>
</dbReference>
<dbReference type="Pfam" id="PF21492">
    <property type="entry name" value="bL31_N"/>
    <property type="match status" value="1"/>
</dbReference>
<sequence>MKSSYCADKIHGAYIIWDNFSACIASTSRLLFLQRLHPPPPRSTSSLCQLTAHTNMSMHTSLRRTAATITTSTTTILPSRLPQSSTTFICSQCRHATLLRRPKRPYTFTQLITLSDGSTFTHRTTSPAPIYRSTRDTRNSVLWNPSSSKLMNVEDDEAGRLAAFRAKFGRSYDSAAPPADENSADAKKEAAEAKAAQAEEDNMLDLISSFGKRAPPPPPEKKNPYKK</sequence>
<name>A0A9W4MZB4_PENOL</name>
<keyword evidence="4" id="KW-1185">Reference proteome</keyword>
<dbReference type="EMBL" id="CAJVOS010000049">
    <property type="protein sequence ID" value="CAG8202193.1"/>
    <property type="molecule type" value="Genomic_DNA"/>
</dbReference>
<dbReference type="PANTHER" id="PTHR28174">
    <property type="entry name" value="54S RIBOSOMAL PROTEIN L36, MITOCHONDRIAL"/>
    <property type="match status" value="1"/>
</dbReference>
<dbReference type="GO" id="GO:0005762">
    <property type="term" value="C:mitochondrial large ribosomal subunit"/>
    <property type="evidence" value="ECO:0007669"/>
    <property type="project" value="InterPro"/>
</dbReference>
<feature type="domain" description="Ribosomal protein bL31m N-terminal" evidence="2">
    <location>
        <begin position="101"/>
        <end position="146"/>
    </location>
</feature>
<evidence type="ECO:0000259" key="2">
    <source>
        <dbReference type="Pfam" id="PF21492"/>
    </source>
</evidence>
<evidence type="ECO:0000313" key="3">
    <source>
        <dbReference type="EMBL" id="CAG8202193.1"/>
    </source>
</evidence>
<feature type="region of interest" description="Disordered" evidence="1">
    <location>
        <begin position="172"/>
        <end position="227"/>
    </location>
</feature>
<comment type="caution">
    <text evidence="3">The sequence shown here is derived from an EMBL/GenBank/DDBJ whole genome shotgun (WGS) entry which is preliminary data.</text>
</comment>
<dbReference type="OrthoDB" id="5587740at2759"/>
<dbReference type="AlphaFoldDB" id="A0A9W4MZB4"/>
<protein>
    <recommendedName>
        <fullName evidence="2">Ribosomal protein bL31m N-terminal domain-containing protein</fullName>
    </recommendedName>
</protein>
<gene>
    <name evidence="3" type="ORF">POLS_LOCUS7574</name>
</gene>